<dbReference type="PROSITE" id="PS50267">
    <property type="entry name" value="NA_NEUROTRAN_SYMP_3"/>
    <property type="match status" value="1"/>
</dbReference>
<dbReference type="InterPro" id="IPR037272">
    <property type="entry name" value="SNS_sf"/>
</dbReference>
<evidence type="ECO:0000256" key="2">
    <source>
        <dbReference type="ARBA" id="ARBA00006459"/>
    </source>
</evidence>
<dbReference type="OrthoDB" id="6581954at2759"/>
<keyword evidence="7 9" id="KW-0472">Membrane</keyword>
<comment type="similarity">
    <text evidence="2">Belongs to the sodium:neurotransmitter symporter (SNF) (TC 2.A.22) family.</text>
</comment>
<dbReference type="Proteomes" id="UP000076858">
    <property type="component" value="Unassembled WGS sequence"/>
</dbReference>
<evidence type="ECO:0000256" key="6">
    <source>
        <dbReference type="ARBA" id="ARBA00022989"/>
    </source>
</evidence>
<dbReference type="STRING" id="35525.A0A164M5H2"/>
<dbReference type="Pfam" id="PF00209">
    <property type="entry name" value="SNF"/>
    <property type="match status" value="1"/>
</dbReference>
<feature type="transmembrane region" description="Helical" evidence="9">
    <location>
        <begin position="250"/>
        <end position="273"/>
    </location>
</feature>
<sequence length="347" mass="39059">MHSVCFLPGCVSSSCSYNESKASSKQIFYCSVPLLDPDHSVDLLCHTARICIDGIMFYLTASASVWGDAVMQIFFSLSPCWGGLITLTCYNRFHNNFFRDAVIVATGNVFTAFFAGFVIFGIIGFMAFELDTTVDKVATQEAGLAFAVYPEAVARLPIALLWSILFFVMLLRLGLGTQLTVLETVVTTIVDLWPHKLRGKNHKWVLLTSTTVMFLLGLIMCTNGGMYHYGIDRFLDDIKLMLGHDAPPRWYWRFVWKFFTAVIIVAILVFTLVDFRTLTYGDYTYPLEATIVFQLDGPILERIRVLLQPSSDWGPALQIHRIEAGAPTHTDSQVPLALPNYRFENLE</sequence>
<feature type="transmembrane region" description="Helical" evidence="9">
    <location>
        <begin position="152"/>
        <end position="171"/>
    </location>
</feature>
<dbReference type="AlphaFoldDB" id="A0A164M5H2"/>
<gene>
    <name evidence="10" type="ORF">APZ42_032240</name>
</gene>
<evidence type="ECO:0000256" key="7">
    <source>
        <dbReference type="ARBA" id="ARBA00023136"/>
    </source>
</evidence>
<keyword evidence="5" id="KW-0769">Symport</keyword>
<keyword evidence="8" id="KW-0479">Metal-binding</keyword>
<keyword evidence="6 9" id="KW-1133">Transmembrane helix</keyword>
<feature type="transmembrane region" description="Helical" evidence="9">
    <location>
        <begin position="204"/>
        <end position="230"/>
    </location>
</feature>
<evidence type="ECO:0000256" key="9">
    <source>
        <dbReference type="SAM" id="Phobius"/>
    </source>
</evidence>
<keyword evidence="11" id="KW-1185">Reference proteome</keyword>
<dbReference type="EMBL" id="LRGB01003074">
    <property type="protein sequence ID" value="KZS04746.1"/>
    <property type="molecule type" value="Genomic_DNA"/>
</dbReference>
<accession>A0A164M5H2</accession>
<dbReference type="InterPro" id="IPR000175">
    <property type="entry name" value="Na/ntran_symport"/>
</dbReference>
<keyword evidence="4 9" id="KW-0812">Transmembrane</keyword>
<dbReference type="PANTHER" id="PTHR11616">
    <property type="entry name" value="SODIUM/CHLORIDE DEPENDENT TRANSPORTER"/>
    <property type="match status" value="1"/>
</dbReference>
<feature type="binding site" evidence="8">
    <location>
        <position position="108"/>
    </location>
    <ligand>
        <name>Na(+)</name>
        <dbReference type="ChEBI" id="CHEBI:29101"/>
        <label>1</label>
    </ligand>
</feature>
<name>A0A164M5H2_9CRUS</name>
<proteinExistence type="inferred from homology"/>
<comment type="subcellular location">
    <subcellularLocation>
        <location evidence="1">Membrane</location>
        <topology evidence="1">Multi-pass membrane protein</topology>
    </subcellularLocation>
</comment>
<dbReference type="SUPFAM" id="SSF161070">
    <property type="entry name" value="SNF-like"/>
    <property type="match status" value="1"/>
</dbReference>
<feature type="binding site" evidence="8">
    <location>
        <position position="173"/>
    </location>
    <ligand>
        <name>Na(+)</name>
        <dbReference type="ChEBI" id="CHEBI:29101"/>
        <label>1</label>
    </ligand>
</feature>
<keyword evidence="3" id="KW-0813">Transport</keyword>
<reference evidence="10 11" key="1">
    <citation type="submission" date="2016-03" db="EMBL/GenBank/DDBJ databases">
        <title>EvidentialGene: Evidence-directed Construction of Genes on Genomes.</title>
        <authorList>
            <person name="Gilbert D.G."/>
            <person name="Choi J.-H."/>
            <person name="Mockaitis K."/>
            <person name="Colbourne J."/>
            <person name="Pfrender M."/>
        </authorList>
    </citation>
    <scope>NUCLEOTIDE SEQUENCE [LARGE SCALE GENOMIC DNA]</scope>
    <source>
        <strain evidence="10 11">Xinb3</strain>
        <tissue evidence="10">Complete organism</tissue>
    </source>
</reference>
<evidence type="ECO:0000256" key="1">
    <source>
        <dbReference type="ARBA" id="ARBA00004141"/>
    </source>
</evidence>
<evidence type="ECO:0000313" key="10">
    <source>
        <dbReference type="EMBL" id="KZS04746.1"/>
    </source>
</evidence>
<dbReference type="PRINTS" id="PR00176">
    <property type="entry name" value="NANEUSMPORT"/>
</dbReference>
<dbReference type="GO" id="GO:0015375">
    <property type="term" value="F:glycine:sodium symporter activity"/>
    <property type="evidence" value="ECO:0007669"/>
    <property type="project" value="TreeGrafter"/>
</dbReference>
<keyword evidence="8" id="KW-0915">Sodium</keyword>
<evidence type="ECO:0000256" key="4">
    <source>
        <dbReference type="ARBA" id="ARBA00022692"/>
    </source>
</evidence>
<dbReference type="GO" id="GO:0046872">
    <property type="term" value="F:metal ion binding"/>
    <property type="evidence" value="ECO:0007669"/>
    <property type="project" value="UniProtKB-KW"/>
</dbReference>
<dbReference type="GO" id="GO:0005886">
    <property type="term" value="C:plasma membrane"/>
    <property type="evidence" value="ECO:0007669"/>
    <property type="project" value="TreeGrafter"/>
</dbReference>
<evidence type="ECO:0000313" key="11">
    <source>
        <dbReference type="Proteomes" id="UP000076858"/>
    </source>
</evidence>
<protein>
    <submittedName>
        <fullName evidence="10">Putative Transporter</fullName>
    </submittedName>
</protein>
<feature type="transmembrane region" description="Helical" evidence="9">
    <location>
        <begin position="69"/>
        <end position="90"/>
    </location>
</feature>
<evidence type="ECO:0000256" key="5">
    <source>
        <dbReference type="ARBA" id="ARBA00022847"/>
    </source>
</evidence>
<feature type="binding site" evidence="8">
    <location>
        <position position="76"/>
    </location>
    <ligand>
        <name>Na(+)</name>
        <dbReference type="ChEBI" id="CHEBI:29101"/>
        <label>1</label>
    </ligand>
</feature>
<dbReference type="PANTHER" id="PTHR11616:SF240">
    <property type="entry name" value="BLOATED TUBULES, ISOFORM B-RELATED"/>
    <property type="match status" value="1"/>
</dbReference>
<organism evidence="10 11">
    <name type="scientific">Daphnia magna</name>
    <dbReference type="NCBI Taxonomy" id="35525"/>
    <lineage>
        <taxon>Eukaryota</taxon>
        <taxon>Metazoa</taxon>
        <taxon>Ecdysozoa</taxon>
        <taxon>Arthropoda</taxon>
        <taxon>Crustacea</taxon>
        <taxon>Branchiopoda</taxon>
        <taxon>Diplostraca</taxon>
        <taxon>Cladocera</taxon>
        <taxon>Anomopoda</taxon>
        <taxon>Daphniidae</taxon>
        <taxon>Daphnia</taxon>
    </lineage>
</organism>
<feature type="transmembrane region" description="Helical" evidence="9">
    <location>
        <begin position="102"/>
        <end position="128"/>
    </location>
</feature>
<evidence type="ECO:0000256" key="8">
    <source>
        <dbReference type="PIRSR" id="PIRSR600175-1"/>
    </source>
</evidence>
<comment type="caution">
    <text evidence="10">The sequence shown here is derived from an EMBL/GenBank/DDBJ whole genome shotgun (WGS) entry which is preliminary data.</text>
</comment>
<evidence type="ECO:0000256" key="3">
    <source>
        <dbReference type="ARBA" id="ARBA00022448"/>
    </source>
</evidence>